<proteinExistence type="predicted"/>
<dbReference type="InterPro" id="IPR011856">
    <property type="entry name" value="tRNA_endonuc-like_dom_sf"/>
</dbReference>
<dbReference type="PANTHER" id="PTHR30015:SF7">
    <property type="entry name" value="TYPE IV METHYL-DIRECTED RESTRICTION ENZYME ECOKMRR"/>
    <property type="match status" value="1"/>
</dbReference>
<reference evidence="2 3" key="1">
    <citation type="submission" date="2020-02" db="EMBL/GenBank/DDBJ databases">
        <title>Genome sequence of strain AETb3-4.</title>
        <authorList>
            <person name="Gao J."/>
            <person name="Zhang X."/>
        </authorList>
    </citation>
    <scope>NUCLEOTIDE SEQUENCE [LARGE SCALE GENOMIC DNA]</scope>
    <source>
        <strain evidence="2 3">AETb3-4</strain>
    </source>
</reference>
<dbReference type="Proteomes" id="UP000543556">
    <property type="component" value="Unassembled WGS sequence"/>
</dbReference>
<dbReference type="Pfam" id="PF04471">
    <property type="entry name" value="Mrr_cat"/>
    <property type="match status" value="1"/>
</dbReference>
<dbReference type="InterPro" id="IPR016984">
    <property type="entry name" value="UCP031853"/>
</dbReference>
<sequence>MTACRSREDVRALVDAAFPADSVMRRANYTGQLWALQGVIQPGDLIIMPLKRSGELAFGTCRAGYSYDASAVDRRHRHHIDVDWLPDHFSRSVLKDDLLNMINGAMTVFSPSRHNADDRLHAVLRNGVDPGFFGATPGLAQPRAATTADIEAAGVLDPETAPTMDAIKDRIRTHIVENFSGHKLTYLVADILTVLGYVCEVSPEGPDGGVDILAGRGPLGLDSPTLVVEVKSESTQIGAPVVRGLQGAVTSNQADQGLLVAWGGINTNARREFSHQRTRMGFWDSEALMEQLFKVYPDLPQETRNKLPLKLAWVLDEEPGA</sequence>
<evidence type="ECO:0000313" key="2">
    <source>
        <dbReference type="EMBL" id="NVM96088.1"/>
    </source>
</evidence>
<name>A0A7Y7IIT3_9MICC</name>
<dbReference type="AlphaFoldDB" id="A0A7Y7IIT3"/>
<dbReference type="Gene3D" id="3.40.1350.10">
    <property type="match status" value="1"/>
</dbReference>
<dbReference type="EMBL" id="JAAMFM010000024">
    <property type="protein sequence ID" value="NVM96088.1"/>
    <property type="molecule type" value="Genomic_DNA"/>
</dbReference>
<feature type="domain" description="Restriction endonuclease type IV Mrr" evidence="1">
    <location>
        <begin position="177"/>
        <end position="290"/>
    </location>
</feature>
<dbReference type="GO" id="GO:0009307">
    <property type="term" value="P:DNA restriction-modification system"/>
    <property type="evidence" value="ECO:0007669"/>
    <property type="project" value="InterPro"/>
</dbReference>
<dbReference type="SUPFAM" id="SSF52980">
    <property type="entry name" value="Restriction endonuclease-like"/>
    <property type="match status" value="1"/>
</dbReference>
<dbReference type="InterPro" id="IPR052906">
    <property type="entry name" value="Type_IV_Methyl-Rstrct_Enzyme"/>
</dbReference>
<evidence type="ECO:0000259" key="1">
    <source>
        <dbReference type="Pfam" id="PF04471"/>
    </source>
</evidence>
<keyword evidence="2" id="KW-0255">Endonuclease</keyword>
<dbReference type="PIRSF" id="PIRSF031853">
    <property type="entry name" value="UPC031853"/>
    <property type="match status" value="1"/>
</dbReference>
<dbReference type="GO" id="GO:0015666">
    <property type="term" value="F:restriction endodeoxyribonuclease activity"/>
    <property type="evidence" value="ECO:0007669"/>
    <property type="project" value="TreeGrafter"/>
</dbReference>
<keyword evidence="3" id="KW-1185">Reference proteome</keyword>
<organism evidence="2 3">
    <name type="scientific">Arthrobacter wenxiniae</name>
    <dbReference type="NCBI Taxonomy" id="2713570"/>
    <lineage>
        <taxon>Bacteria</taxon>
        <taxon>Bacillati</taxon>
        <taxon>Actinomycetota</taxon>
        <taxon>Actinomycetes</taxon>
        <taxon>Micrococcales</taxon>
        <taxon>Micrococcaceae</taxon>
        <taxon>Arthrobacter</taxon>
    </lineage>
</organism>
<dbReference type="InterPro" id="IPR011335">
    <property type="entry name" value="Restrct_endonuc-II-like"/>
</dbReference>
<evidence type="ECO:0000313" key="3">
    <source>
        <dbReference type="Proteomes" id="UP000543556"/>
    </source>
</evidence>
<dbReference type="PANTHER" id="PTHR30015">
    <property type="entry name" value="MRR RESTRICTION SYSTEM PROTEIN"/>
    <property type="match status" value="1"/>
</dbReference>
<keyword evidence="2" id="KW-0540">Nuclease</keyword>
<comment type="caution">
    <text evidence="2">The sequence shown here is derived from an EMBL/GenBank/DDBJ whole genome shotgun (WGS) entry which is preliminary data.</text>
</comment>
<keyword evidence="2" id="KW-0378">Hydrolase</keyword>
<gene>
    <name evidence="2" type="ORF">G6034_14480</name>
</gene>
<dbReference type="GO" id="GO:0003677">
    <property type="term" value="F:DNA binding"/>
    <property type="evidence" value="ECO:0007669"/>
    <property type="project" value="InterPro"/>
</dbReference>
<dbReference type="InterPro" id="IPR007560">
    <property type="entry name" value="Restrct_endonuc_IV_Mrr"/>
</dbReference>
<accession>A0A7Y7IIT3</accession>
<protein>
    <submittedName>
        <fullName evidence="2">Restriction endonuclease</fullName>
    </submittedName>
</protein>